<keyword evidence="4 5" id="KW-0472">Membrane</keyword>
<dbReference type="Proteomes" id="UP000557307">
    <property type="component" value="Unassembled WGS sequence"/>
</dbReference>
<accession>A0A840U298</accession>
<dbReference type="InterPro" id="IPR050739">
    <property type="entry name" value="MFP"/>
</dbReference>
<keyword evidence="3 5" id="KW-1133">Transmembrane helix</keyword>
<feature type="transmembrane region" description="Helical" evidence="5">
    <location>
        <begin position="33"/>
        <end position="55"/>
    </location>
</feature>
<evidence type="ECO:0000313" key="6">
    <source>
        <dbReference type="EMBL" id="MBB5286488.1"/>
    </source>
</evidence>
<comment type="caution">
    <text evidence="6">The sequence shown here is derived from an EMBL/GenBank/DDBJ whole genome shotgun (WGS) entry which is preliminary data.</text>
</comment>
<dbReference type="PANTHER" id="PTHR30386:SF26">
    <property type="entry name" value="TRANSPORT PROTEIN COMB"/>
    <property type="match status" value="1"/>
</dbReference>
<dbReference type="PANTHER" id="PTHR30386">
    <property type="entry name" value="MEMBRANE FUSION SUBUNIT OF EMRAB-TOLC MULTIDRUG EFFLUX PUMP"/>
    <property type="match status" value="1"/>
</dbReference>
<sequence length="435" mass="48985">MHDSLSSPPAKTVFRELHSEEVHEIISRPPPGLVRWGMTVFFALLLLLGLGSWWVRYPDIVTASFTLTATDAPRTVVVRAEGKLVRLLVKDGQEVGAGQVLAYSESTTDHAQALQLAHTLTQLRQALDQQNWAAIPRFAVQPYTRLGELQNDFQSFHQQLTQLKAFLGGGFHLQKRLLLEEDVRDLRAMEQTLAEQLDLQRRDYDLARDEFNVQEKLYQDKVIAPLEYQREKAKLLTREMPLKQLASALIQNRTAQNAKQKELLELDNAIAEQKGTFLQALQTLRSGVEAWQQRYVLQAPVAGKVSFSAPWQEQQSLSAGQELLTIEPPSSHFQGLVKVPQANLGKIREGQTVLIKLDGYPFREYGMVEGTLSQLSVTPGKDSVYWGYVDLPRGLHTRYNKPLAYRNGLKGSADIITADRRLAERLLAVIQDGGK</sequence>
<organism evidence="6 7">
    <name type="scientific">Rhabdobacter roseus</name>
    <dbReference type="NCBI Taxonomy" id="1655419"/>
    <lineage>
        <taxon>Bacteria</taxon>
        <taxon>Pseudomonadati</taxon>
        <taxon>Bacteroidota</taxon>
        <taxon>Cytophagia</taxon>
        <taxon>Cytophagales</taxon>
        <taxon>Cytophagaceae</taxon>
        <taxon>Rhabdobacter</taxon>
    </lineage>
</organism>
<dbReference type="Gene3D" id="2.40.50.100">
    <property type="match status" value="1"/>
</dbReference>
<dbReference type="AlphaFoldDB" id="A0A840U298"/>
<evidence type="ECO:0000256" key="3">
    <source>
        <dbReference type="ARBA" id="ARBA00022989"/>
    </source>
</evidence>
<evidence type="ECO:0000256" key="5">
    <source>
        <dbReference type="SAM" id="Phobius"/>
    </source>
</evidence>
<dbReference type="Gene3D" id="2.40.30.170">
    <property type="match status" value="1"/>
</dbReference>
<evidence type="ECO:0000256" key="4">
    <source>
        <dbReference type="ARBA" id="ARBA00023136"/>
    </source>
</evidence>
<comment type="subcellular location">
    <subcellularLocation>
        <location evidence="1">Membrane</location>
        <topology evidence="1">Single-pass membrane protein</topology>
    </subcellularLocation>
</comment>
<dbReference type="PRINTS" id="PR01490">
    <property type="entry name" value="RTXTOXIND"/>
</dbReference>
<gene>
    <name evidence="6" type="ORF">HNQ92_004649</name>
</gene>
<dbReference type="EMBL" id="JACHGF010000010">
    <property type="protein sequence ID" value="MBB5286488.1"/>
    <property type="molecule type" value="Genomic_DNA"/>
</dbReference>
<dbReference type="RefSeq" id="WP_184177674.1">
    <property type="nucleotide sequence ID" value="NZ_JACHGF010000010.1"/>
</dbReference>
<evidence type="ECO:0000256" key="2">
    <source>
        <dbReference type="ARBA" id="ARBA00022692"/>
    </source>
</evidence>
<protein>
    <submittedName>
        <fullName evidence="6">HlyD family secretion protein</fullName>
    </submittedName>
</protein>
<keyword evidence="7" id="KW-1185">Reference proteome</keyword>
<reference evidence="6 7" key="1">
    <citation type="submission" date="2020-08" db="EMBL/GenBank/DDBJ databases">
        <title>Genomic Encyclopedia of Type Strains, Phase IV (KMG-IV): sequencing the most valuable type-strain genomes for metagenomic binning, comparative biology and taxonomic classification.</title>
        <authorList>
            <person name="Goeker M."/>
        </authorList>
    </citation>
    <scope>NUCLEOTIDE SEQUENCE [LARGE SCALE GENOMIC DNA]</scope>
    <source>
        <strain evidence="6 7">DSM 105074</strain>
    </source>
</reference>
<keyword evidence="2 5" id="KW-0812">Transmembrane</keyword>
<evidence type="ECO:0000256" key="1">
    <source>
        <dbReference type="ARBA" id="ARBA00004167"/>
    </source>
</evidence>
<dbReference type="GO" id="GO:0016020">
    <property type="term" value="C:membrane"/>
    <property type="evidence" value="ECO:0007669"/>
    <property type="project" value="UniProtKB-SubCell"/>
</dbReference>
<name>A0A840U298_9BACT</name>
<proteinExistence type="predicted"/>
<evidence type="ECO:0000313" key="7">
    <source>
        <dbReference type="Proteomes" id="UP000557307"/>
    </source>
</evidence>